<evidence type="ECO:0008006" key="3">
    <source>
        <dbReference type="Google" id="ProtNLM"/>
    </source>
</evidence>
<gene>
    <name evidence="1" type="ORF">SAMN06264855_10472</name>
</gene>
<evidence type="ECO:0000313" key="1">
    <source>
        <dbReference type="EMBL" id="SNR37732.1"/>
    </source>
</evidence>
<dbReference type="EMBL" id="FZNQ01000004">
    <property type="protein sequence ID" value="SNR37732.1"/>
    <property type="molecule type" value="Genomic_DNA"/>
</dbReference>
<dbReference type="RefSeq" id="WP_089384124.1">
    <property type="nucleotide sequence ID" value="NZ_FZNQ01000004.1"/>
</dbReference>
<evidence type="ECO:0000313" key="2">
    <source>
        <dbReference type="Proteomes" id="UP000198397"/>
    </source>
</evidence>
<dbReference type="PANTHER" id="PTHR36529:SF1">
    <property type="entry name" value="GLYCOSYLTRANSFERASE"/>
    <property type="match status" value="1"/>
</dbReference>
<reference evidence="1 2" key="1">
    <citation type="submission" date="2017-06" db="EMBL/GenBank/DDBJ databases">
        <authorList>
            <person name="Kim H.J."/>
            <person name="Triplett B.A."/>
        </authorList>
    </citation>
    <scope>NUCLEOTIDE SEQUENCE [LARGE SCALE GENOMIC DNA]</scope>
    <source>
        <strain evidence="1 2">DSM 8800</strain>
    </source>
</reference>
<dbReference type="InterPro" id="IPR029044">
    <property type="entry name" value="Nucleotide-diphossugar_trans"/>
</dbReference>
<dbReference type="Proteomes" id="UP000198397">
    <property type="component" value="Unassembled WGS sequence"/>
</dbReference>
<proteinExistence type="predicted"/>
<keyword evidence="2" id="KW-1185">Reference proteome</keyword>
<organism evidence="1 2">
    <name type="scientific">Halorubrum vacuolatum</name>
    <name type="common">Natronobacterium vacuolatum</name>
    <dbReference type="NCBI Taxonomy" id="63740"/>
    <lineage>
        <taxon>Archaea</taxon>
        <taxon>Methanobacteriati</taxon>
        <taxon>Methanobacteriota</taxon>
        <taxon>Stenosarchaea group</taxon>
        <taxon>Halobacteria</taxon>
        <taxon>Halobacteriales</taxon>
        <taxon>Haloferacaceae</taxon>
        <taxon>Halorubrum</taxon>
    </lineage>
</organism>
<sequence length="254" mass="27392">MTIVVALANPPREGLVGTELAASTPLSTAEAADLYEAQLRDLVLAVDRSGGDLLINYPEPDALPEAYRTERSPEAELRAVVADTLGGTEEVRFEPQVGSTVSARAGNTVTHLLREEGADSVAVMTPTTPLCSRTTIDAAAMKLRTNGVVLGPSTEGRVHYAGFTQPIDFEAAFERPSLSTLAQRGRDAGLDVEFIEPLPVLETGRDLLDVVPTLRARFTAERVVPKHVSEFVYDHGLDVVVEDGETRLVREETE</sequence>
<name>A0A238VTT6_HALVU</name>
<dbReference type="AlphaFoldDB" id="A0A238VTT6"/>
<dbReference type="Gene3D" id="3.90.550.10">
    <property type="entry name" value="Spore Coat Polysaccharide Biosynthesis Protein SpsA, Chain A"/>
    <property type="match status" value="1"/>
</dbReference>
<protein>
    <recommendedName>
        <fullName evidence="3">DUF2064 domain-containing protein</fullName>
    </recommendedName>
</protein>
<dbReference type="OrthoDB" id="168607at2157"/>
<accession>A0A238VTT6</accession>
<dbReference type="PANTHER" id="PTHR36529">
    <property type="entry name" value="SLL1095 PROTEIN"/>
    <property type="match status" value="1"/>
</dbReference>
<dbReference type="InterPro" id="IPR018641">
    <property type="entry name" value="Trfase_1_rSAM/seldom-assoc"/>
</dbReference>